<protein>
    <submittedName>
        <fullName evidence="1">Uncharacterized protein</fullName>
    </submittedName>
</protein>
<sequence length="351" mass="40483">MPIFAAIDVGLSPNIGYAFAISADKNLETDNKWTSFSNKQLKQSSNIKKIFYPNPEYEKQYIENENNKKSKETKKLEIRNQLFTAFVQKLVELPRLTKGPIILAWEAPLWQPTNFAQQDKNHRIRFPEEQNYRFYVNSGSAATSAFNSIARMFLQEFLQEFLQKSQENKENETPSIITLSNMSDNLTSDNLTNVALAICEGFIVSLKKDETESHKVSDDLFKSDNTQSFSITNPHDRDAVAIVWALAALWNQSKNNQPLKYINHWKPYQFYPVRNTKNTQPNSLPVISHWVHVQRDVNEQDVNGETPQHTPCCVIGWKPRFLQKTIKRKRGTTPCLRTLSKNLIKTRATTP</sequence>
<comment type="caution">
    <text evidence="1">The sequence shown here is derived from an EMBL/GenBank/DDBJ whole genome shotgun (WGS) entry which is preliminary data.</text>
</comment>
<gene>
    <name evidence="1" type="ORF">C7B47_15045</name>
</gene>
<reference evidence="1 2" key="1">
    <citation type="journal article" date="2014" name="BMC Genomics">
        <title>Comparison of environmental and isolate Sulfobacillus genomes reveals diverse carbon, sulfur, nitrogen, and hydrogen metabolisms.</title>
        <authorList>
            <person name="Justice N.B."/>
            <person name="Norman A."/>
            <person name="Brown C.T."/>
            <person name="Singh A."/>
            <person name="Thomas B.C."/>
            <person name="Banfield J.F."/>
        </authorList>
    </citation>
    <scope>NUCLEOTIDE SEQUENCE [LARGE SCALE GENOMIC DNA]</scope>
    <source>
        <strain evidence="1">AMDSBA5</strain>
    </source>
</reference>
<accession>A0A2T2WQ02</accession>
<dbReference type="Proteomes" id="UP000242705">
    <property type="component" value="Unassembled WGS sequence"/>
</dbReference>
<dbReference type="AlphaFoldDB" id="A0A2T2WQ02"/>
<proteinExistence type="predicted"/>
<evidence type="ECO:0000313" key="2">
    <source>
        <dbReference type="Proteomes" id="UP000242705"/>
    </source>
</evidence>
<name>A0A2T2WQ02_SULTH</name>
<dbReference type="EMBL" id="PXYX01000058">
    <property type="protein sequence ID" value="PSR24312.1"/>
    <property type="molecule type" value="Genomic_DNA"/>
</dbReference>
<evidence type="ECO:0000313" key="1">
    <source>
        <dbReference type="EMBL" id="PSR24312.1"/>
    </source>
</evidence>
<organism evidence="1 2">
    <name type="scientific">Sulfobacillus thermosulfidooxidans</name>
    <dbReference type="NCBI Taxonomy" id="28034"/>
    <lineage>
        <taxon>Bacteria</taxon>
        <taxon>Bacillati</taxon>
        <taxon>Bacillota</taxon>
        <taxon>Clostridia</taxon>
        <taxon>Eubacteriales</taxon>
        <taxon>Clostridiales Family XVII. Incertae Sedis</taxon>
        <taxon>Sulfobacillus</taxon>
    </lineage>
</organism>